<name>A0AA35DAN8_9BURK</name>
<protein>
    <submittedName>
        <fullName evidence="2">Uncharacterized protein</fullName>
    </submittedName>
</protein>
<evidence type="ECO:0000256" key="1">
    <source>
        <dbReference type="SAM" id="MobiDB-lite"/>
    </source>
</evidence>
<dbReference type="EMBL" id="CAHPSC010000074">
    <property type="protein sequence ID" value="CAB5709198.1"/>
    <property type="molecule type" value="Genomic_DNA"/>
</dbReference>
<dbReference type="Proteomes" id="UP000834458">
    <property type="component" value="Unassembled WGS sequence"/>
</dbReference>
<dbReference type="AlphaFoldDB" id="A0AA35DAN8"/>
<proteinExistence type="predicted"/>
<evidence type="ECO:0000313" key="2">
    <source>
        <dbReference type="EMBL" id="CAB5709198.1"/>
    </source>
</evidence>
<accession>A0AA35DAN8</accession>
<gene>
    <name evidence="2" type="ORF">GHA_03480</name>
</gene>
<comment type="caution">
    <text evidence="2">The sequence shown here is derived from an EMBL/GenBank/DDBJ whole genome shotgun (WGS) entry which is preliminary data.</text>
</comment>
<organism evidence="2 3">
    <name type="scientific">Comamonas aquatica</name>
    <dbReference type="NCBI Taxonomy" id="225991"/>
    <lineage>
        <taxon>Bacteria</taxon>
        <taxon>Pseudomonadati</taxon>
        <taxon>Pseudomonadota</taxon>
        <taxon>Betaproteobacteria</taxon>
        <taxon>Burkholderiales</taxon>
        <taxon>Comamonadaceae</taxon>
        <taxon>Comamonas</taxon>
    </lineage>
</organism>
<feature type="compositionally biased region" description="Basic residues" evidence="1">
    <location>
        <begin position="11"/>
        <end position="20"/>
    </location>
</feature>
<sequence>MRGARAPVISNRHRHSHKMAPPRNSPGNSNTATSAVTLPMAMLRLRPARASWANTCFQAPWNPHQVHSDQATKPKPMPPARRFRYIRAMQVHQ</sequence>
<reference evidence="2" key="1">
    <citation type="submission" date="2020-05" db="EMBL/GenBank/DDBJ databases">
        <authorList>
            <person name="Delgado-Blas J."/>
        </authorList>
    </citation>
    <scope>NUCLEOTIDE SEQUENCE</scope>
    <source>
        <strain evidence="2">BB1454</strain>
    </source>
</reference>
<feature type="region of interest" description="Disordered" evidence="1">
    <location>
        <begin position="1"/>
        <end position="33"/>
    </location>
</feature>
<evidence type="ECO:0000313" key="3">
    <source>
        <dbReference type="Proteomes" id="UP000834458"/>
    </source>
</evidence>